<dbReference type="InterPro" id="IPR013785">
    <property type="entry name" value="Aldolase_TIM"/>
</dbReference>
<comment type="pathway">
    <text evidence="2">Amino-sugar metabolism; N-acetylneuraminate degradation.</text>
</comment>
<dbReference type="EC" id="4.1.3.3" evidence="5"/>
<keyword evidence="7" id="KW-0456">Lyase</keyword>
<comment type="similarity">
    <text evidence="3">Belongs to the DapA family. NanA subfamily.</text>
</comment>
<protein>
    <recommendedName>
        <fullName evidence="5">N-acetylneuraminate lyase</fullName>
        <ecNumber evidence="5">4.1.3.3</ecNumber>
    </recommendedName>
</protein>
<accession>A0A6P7GE48</accession>
<evidence type="ECO:0000256" key="4">
    <source>
        <dbReference type="ARBA" id="ARBA00011881"/>
    </source>
</evidence>
<keyword evidence="8" id="KW-0704">Schiff base</keyword>
<dbReference type="GO" id="GO:0005737">
    <property type="term" value="C:cytoplasm"/>
    <property type="evidence" value="ECO:0007669"/>
    <property type="project" value="UniProtKB-SubCell"/>
</dbReference>
<evidence type="ECO:0000256" key="1">
    <source>
        <dbReference type="ARBA" id="ARBA00004496"/>
    </source>
</evidence>
<keyword evidence="9" id="KW-0119">Carbohydrate metabolism</keyword>
<evidence type="ECO:0000313" key="11">
    <source>
        <dbReference type="RefSeq" id="XP_028147801.1"/>
    </source>
</evidence>
<name>A0A6P7GE48_DIAVI</name>
<evidence type="ECO:0000256" key="7">
    <source>
        <dbReference type="ARBA" id="ARBA00023239"/>
    </source>
</evidence>
<dbReference type="InParanoid" id="A0A6P7GE48"/>
<comment type="catalytic activity">
    <reaction evidence="10">
        <text>aceneuramate = aldehydo-N-acetyl-D-mannosamine + pyruvate</text>
        <dbReference type="Rhea" id="RHEA:23296"/>
        <dbReference type="ChEBI" id="CHEBI:15361"/>
        <dbReference type="ChEBI" id="CHEBI:17122"/>
        <dbReference type="ChEBI" id="CHEBI:173083"/>
        <dbReference type="EC" id="4.1.3.3"/>
    </reaction>
</comment>
<dbReference type="Gene3D" id="3.20.20.70">
    <property type="entry name" value="Aldolase class I"/>
    <property type="match status" value="1"/>
</dbReference>
<evidence type="ECO:0000256" key="9">
    <source>
        <dbReference type="ARBA" id="ARBA00023277"/>
    </source>
</evidence>
<dbReference type="PANTHER" id="PTHR12128:SF21">
    <property type="entry name" value="N-ACETYLNEURAMINATE LYASE"/>
    <property type="match status" value="1"/>
</dbReference>
<dbReference type="AlphaFoldDB" id="A0A6P7GE48"/>
<gene>
    <name evidence="11" type="primary">LOC114341208</name>
</gene>
<comment type="subunit">
    <text evidence="4">Homotetramer.</text>
</comment>
<reference evidence="11" key="1">
    <citation type="submission" date="2025-08" db="UniProtKB">
        <authorList>
            <consortium name="RefSeq"/>
        </authorList>
    </citation>
    <scope>IDENTIFICATION</scope>
    <source>
        <tissue evidence="11">Whole insect</tissue>
    </source>
</reference>
<evidence type="ECO:0000256" key="6">
    <source>
        <dbReference type="ARBA" id="ARBA00022490"/>
    </source>
</evidence>
<evidence type="ECO:0000256" key="8">
    <source>
        <dbReference type="ARBA" id="ARBA00023270"/>
    </source>
</evidence>
<comment type="subcellular location">
    <subcellularLocation>
        <location evidence="1">Cytoplasm</location>
    </subcellularLocation>
</comment>
<dbReference type="GO" id="GO:0008747">
    <property type="term" value="F:N-acetylneuraminate lyase activity"/>
    <property type="evidence" value="ECO:0007669"/>
    <property type="project" value="UniProtKB-EC"/>
</dbReference>
<evidence type="ECO:0000256" key="3">
    <source>
        <dbReference type="ARBA" id="ARBA00006324"/>
    </source>
</evidence>
<dbReference type="SUPFAM" id="SSF51569">
    <property type="entry name" value="Aldolase"/>
    <property type="match status" value="1"/>
</dbReference>
<evidence type="ECO:0000256" key="2">
    <source>
        <dbReference type="ARBA" id="ARBA00004878"/>
    </source>
</evidence>
<dbReference type="Pfam" id="PF00701">
    <property type="entry name" value="DHDPS"/>
    <property type="match status" value="1"/>
</dbReference>
<sequence>MILFIFRSVNVEPISEYAEYLSSFGVNGVVVNSCTGEGTSMNISERKLVTEKWIEITKPLKMQVMVQIGGCALPDVVELAKHAESLNAESILCMPELYFRPTSNEALADYLKIVSEAAPKTPLFYSHNPEMSGINCKFFYI</sequence>
<dbReference type="InterPro" id="IPR002220">
    <property type="entry name" value="DapA-like"/>
</dbReference>
<proteinExistence type="inferred from homology"/>
<evidence type="ECO:0000256" key="10">
    <source>
        <dbReference type="ARBA" id="ARBA00044906"/>
    </source>
</evidence>
<organism evidence="11">
    <name type="scientific">Diabrotica virgifera virgifera</name>
    <name type="common">western corn rootworm</name>
    <dbReference type="NCBI Taxonomy" id="50390"/>
    <lineage>
        <taxon>Eukaryota</taxon>
        <taxon>Metazoa</taxon>
        <taxon>Ecdysozoa</taxon>
        <taxon>Arthropoda</taxon>
        <taxon>Hexapoda</taxon>
        <taxon>Insecta</taxon>
        <taxon>Pterygota</taxon>
        <taxon>Neoptera</taxon>
        <taxon>Endopterygota</taxon>
        <taxon>Coleoptera</taxon>
        <taxon>Polyphaga</taxon>
        <taxon>Cucujiformia</taxon>
        <taxon>Chrysomeloidea</taxon>
        <taxon>Chrysomelidae</taxon>
        <taxon>Galerucinae</taxon>
        <taxon>Diabroticina</taxon>
        <taxon>Diabroticites</taxon>
        <taxon>Diabrotica</taxon>
    </lineage>
</organism>
<keyword evidence="6" id="KW-0963">Cytoplasm</keyword>
<evidence type="ECO:0000256" key="5">
    <source>
        <dbReference type="ARBA" id="ARBA00012911"/>
    </source>
</evidence>
<dbReference type="PANTHER" id="PTHR12128">
    <property type="entry name" value="DIHYDRODIPICOLINATE SYNTHASE"/>
    <property type="match status" value="1"/>
</dbReference>
<dbReference type="RefSeq" id="XP_028147801.1">
    <property type="nucleotide sequence ID" value="XM_028292000.1"/>
</dbReference>